<accession>A0A644XSU5</accession>
<dbReference type="EMBL" id="VSSQ01003121">
    <property type="protein sequence ID" value="MPM19149.1"/>
    <property type="molecule type" value="Genomic_DNA"/>
</dbReference>
<reference evidence="1" key="1">
    <citation type="submission" date="2019-08" db="EMBL/GenBank/DDBJ databases">
        <authorList>
            <person name="Kucharzyk K."/>
            <person name="Murdoch R.W."/>
            <person name="Higgins S."/>
            <person name="Loffler F."/>
        </authorList>
    </citation>
    <scope>NUCLEOTIDE SEQUENCE</scope>
</reference>
<sequence>MLKRVSAVIQRVGSAGDHVRAISRLRILRAGYRNFLAGFRVEQIADDRRRAQVERGEARVVQIRFCVGVRVPFDRAACTLFERGKRRGTGKNHSAVRRDSRLTGKHGFCPVERF</sequence>
<proteinExistence type="predicted"/>
<dbReference type="AlphaFoldDB" id="A0A644XSU5"/>
<comment type="caution">
    <text evidence="1">The sequence shown here is derived from an EMBL/GenBank/DDBJ whole genome shotgun (WGS) entry which is preliminary data.</text>
</comment>
<protein>
    <submittedName>
        <fullName evidence="1">Uncharacterized protein</fullName>
    </submittedName>
</protein>
<gene>
    <name evidence="1" type="ORF">SDC9_65567</name>
</gene>
<evidence type="ECO:0000313" key="1">
    <source>
        <dbReference type="EMBL" id="MPM19149.1"/>
    </source>
</evidence>
<organism evidence="1">
    <name type="scientific">bioreactor metagenome</name>
    <dbReference type="NCBI Taxonomy" id="1076179"/>
    <lineage>
        <taxon>unclassified sequences</taxon>
        <taxon>metagenomes</taxon>
        <taxon>ecological metagenomes</taxon>
    </lineage>
</organism>
<name>A0A644XSU5_9ZZZZ</name>